<feature type="domain" description="Calcineurin-like phosphoesterase" evidence="1">
    <location>
        <begin position="12"/>
        <end position="221"/>
    </location>
</feature>
<dbReference type="InterPro" id="IPR029052">
    <property type="entry name" value="Metallo-depent_PP-like"/>
</dbReference>
<protein>
    <recommendedName>
        <fullName evidence="1">Calcineurin-like phosphoesterase domain-containing protein</fullName>
    </recommendedName>
</protein>
<dbReference type="OrthoDB" id="630188at2759"/>
<sequence length="314" mass="33535">MANSPTTSIKTRFIVLSDTHGSPIPPSLQGRQADVVIHTGDLTEHSTLSEFKTTIESLRTIDAPVKLILAGNHDFSLDSPALESKLAEADRVAGGPVDRDLVAREFGNAGDARALLLEARHRGITFLEEGNSSIRLDNGALLRVYASPYTPCHDGSAGWAFQYQDRHDFDIDPATQIVMTHGPPHGIFDRSPDGKRLGCPALFAAVARQQPLMHCFGHVHGGWGAKVVAWKAPASDSPSHFTDIDHEQSVLIGSLARARGDPGAELGSGVRETSHCGGEDEVVGQGKTLFVNASITGDEGSQLPWVVDLMVPSS</sequence>
<dbReference type="Pfam" id="PF00149">
    <property type="entry name" value="Metallophos"/>
    <property type="match status" value="1"/>
</dbReference>
<dbReference type="Proteomes" id="UP000748025">
    <property type="component" value="Unassembled WGS sequence"/>
</dbReference>
<dbReference type="EMBL" id="SRPW01000603">
    <property type="protein sequence ID" value="KAG6013370.1"/>
    <property type="molecule type" value="Genomic_DNA"/>
</dbReference>
<evidence type="ECO:0000259" key="1">
    <source>
        <dbReference type="Pfam" id="PF00149"/>
    </source>
</evidence>
<dbReference type="SUPFAM" id="SSF56300">
    <property type="entry name" value="Metallo-dependent phosphatases"/>
    <property type="match status" value="1"/>
</dbReference>
<dbReference type="CDD" id="cd07379">
    <property type="entry name" value="MPP_239FB"/>
    <property type="match status" value="1"/>
</dbReference>
<gene>
    <name evidence="2" type="ORF">E4U43_007328</name>
</gene>
<accession>A0A9P7SZ71</accession>
<comment type="caution">
    <text evidence="2">The sequence shown here is derived from an EMBL/GenBank/DDBJ whole genome shotgun (WGS) entry which is preliminary data.</text>
</comment>
<reference evidence="2" key="1">
    <citation type="journal article" date="2020" name="bioRxiv">
        <title>Whole genome comparisons of ergot fungi reveals the divergence and evolution of species within the genus Claviceps are the result of varying mechanisms driving genome evolution and host range expansion.</title>
        <authorList>
            <person name="Wyka S.A."/>
            <person name="Mondo S.J."/>
            <person name="Liu M."/>
            <person name="Dettman J."/>
            <person name="Nalam V."/>
            <person name="Broders K.D."/>
        </authorList>
    </citation>
    <scope>NUCLEOTIDE SEQUENCE</scope>
    <source>
        <strain evidence="2">CCC 602</strain>
    </source>
</reference>
<dbReference type="InterPro" id="IPR004843">
    <property type="entry name" value="Calcineurin-like_PHP"/>
</dbReference>
<organism evidence="2 3">
    <name type="scientific">Claviceps pusilla</name>
    <dbReference type="NCBI Taxonomy" id="123648"/>
    <lineage>
        <taxon>Eukaryota</taxon>
        <taxon>Fungi</taxon>
        <taxon>Dikarya</taxon>
        <taxon>Ascomycota</taxon>
        <taxon>Pezizomycotina</taxon>
        <taxon>Sordariomycetes</taxon>
        <taxon>Hypocreomycetidae</taxon>
        <taxon>Hypocreales</taxon>
        <taxon>Clavicipitaceae</taxon>
        <taxon>Claviceps</taxon>
    </lineage>
</organism>
<dbReference type="GO" id="GO:0016787">
    <property type="term" value="F:hydrolase activity"/>
    <property type="evidence" value="ECO:0007669"/>
    <property type="project" value="InterPro"/>
</dbReference>
<evidence type="ECO:0000313" key="2">
    <source>
        <dbReference type="EMBL" id="KAG6013370.1"/>
    </source>
</evidence>
<name>A0A9P7SZ71_9HYPO</name>
<dbReference type="AlphaFoldDB" id="A0A9P7SZ71"/>
<dbReference type="PANTHER" id="PTHR12905">
    <property type="entry name" value="METALLOPHOSPHOESTERASE"/>
    <property type="match status" value="1"/>
</dbReference>
<dbReference type="Gene3D" id="3.60.21.10">
    <property type="match status" value="1"/>
</dbReference>
<proteinExistence type="predicted"/>
<evidence type="ECO:0000313" key="3">
    <source>
        <dbReference type="Proteomes" id="UP000748025"/>
    </source>
</evidence>
<dbReference type="PANTHER" id="PTHR12905:SF0">
    <property type="entry name" value="CALCINEURIN-LIKE PHOSPHOESTERASE DOMAIN-CONTAINING PROTEIN"/>
    <property type="match status" value="1"/>
</dbReference>
<dbReference type="InterPro" id="IPR051693">
    <property type="entry name" value="UPF0046_metallophosphoest"/>
</dbReference>
<keyword evidence="3" id="KW-1185">Reference proteome</keyword>